<keyword evidence="7" id="KW-1005">Bacterial flagellum biogenesis</keyword>
<dbReference type="FunFam" id="3.40.50.300:FF:000695">
    <property type="entry name" value="Flagellar biosynthesis regulator FlhF"/>
    <property type="match status" value="1"/>
</dbReference>
<evidence type="ECO:0000256" key="6">
    <source>
        <dbReference type="ARBA" id="ARBA00022741"/>
    </source>
</evidence>
<keyword evidence="17" id="KW-1185">Reference proteome</keyword>
<dbReference type="RefSeq" id="WP_263071220.1">
    <property type="nucleotide sequence ID" value="NZ_JAOUSF010000001.1"/>
</dbReference>
<dbReference type="Gene3D" id="1.20.120.1380">
    <property type="entry name" value="Flagellar FlhF biosynthesis protein, N domain"/>
    <property type="match status" value="1"/>
</dbReference>
<evidence type="ECO:0000256" key="11">
    <source>
        <dbReference type="ARBA" id="ARBA00023225"/>
    </source>
</evidence>
<dbReference type="InterPro" id="IPR047040">
    <property type="entry name" value="FlhF__GTPase_dom"/>
</dbReference>
<evidence type="ECO:0000256" key="9">
    <source>
        <dbReference type="ARBA" id="ARBA00023134"/>
    </source>
</evidence>
<keyword evidence="11" id="KW-1006">Bacterial flagellum protein export</keyword>
<keyword evidence="5" id="KW-1003">Cell membrane</keyword>
<proteinExistence type="inferred from homology"/>
<dbReference type="PANTHER" id="PTHR43134">
    <property type="entry name" value="SIGNAL RECOGNITION PARTICLE RECEPTOR SUBUNIT ALPHA"/>
    <property type="match status" value="1"/>
</dbReference>
<dbReference type="GO" id="GO:0005047">
    <property type="term" value="F:signal recognition particle binding"/>
    <property type="evidence" value="ECO:0007669"/>
    <property type="project" value="TreeGrafter"/>
</dbReference>
<evidence type="ECO:0000256" key="4">
    <source>
        <dbReference type="ARBA" id="ARBA00022448"/>
    </source>
</evidence>
<dbReference type="Proteomes" id="UP001209318">
    <property type="component" value="Unassembled WGS sequence"/>
</dbReference>
<dbReference type="GO" id="GO:0015031">
    <property type="term" value="P:protein transport"/>
    <property type="evidence" value="ECO:0007669"/>
    <property type="project" value="UniProtKB-KW"/>
</dbReference>
<dbReference type="Gene3D" id="3.40.50.300">
    <property type="entry name" value="P-loop containing nucleotide triphosphate hydrolases"/>
    <property type="match status" value="1"/>
</dbReference>
<feature type="domain" description="AAA+ ATPase" evidence="14">
    <location>
        <begin position="208"/>
        <end position="363"/>
    </location>
</feature>
<dbReference type="CDD" id="cd17873">
    <property type="entry name" value="FlhF"/>
    <property type="match status" value="1"/>
</dbReference>
<keyword evidence="9" id="KW-0342">GTP-binding</keyword>
<dbReference type="GO" id="GO:0005886">
    <property type="term" value="C:plasma membrane"/>
    <property type="evidence" value="ECO:0007669"/>
    <property type="project" value="UniProtKB-SubCell"/>
</dbReference>
<dbReference type="GO" id="GO:0006614">
    <property type="term" value="P:SRP-dependent cotranslational protein targeting to membrane"/>
    <property type="evidence" value="ECO:0007669"/>
    <property type="project" value="UniProtKB-UniRule"/>
</dbReference>
<evidence type="ECO:0000256" key="10">
    <source>
        <dbReference type="ARBA" id="ARBA00023136"/>
    </source>
</evidence>
<dbReference type="SUPFAM" id="SSF52540">
    <property type="entry name" value="P-loop containing nucleoside triphosphate hydrolases"/>
    <property type="match status" value="1"/>
</dbReference>
<comment type="similarity">
    <text evidence="2">Belongs to the GTP-binding SRP family.</text>
</comment>
<dbReference type="GO" id="GO:0005525">
    <property type="term" value="F:GTP binding"/>
    <property type="evidence" value="ECO:0007669"/>
    <property type="project" value="UniProtKB-UniRule"/>
</dbReference>
<keyword evidence="16" id="KW-0282">Flagellum</keyword>
<dbReference type="AlphaFoldDB" id="A0AAE3LLM3"/>
<evidence type="ECO:0000256" key="3">
    <source>
        <dbReference type="ARBA" id="ARBA00014919"/>
    </source>
</evidence>
<gene>
    <name evidence="16" type="primary">flhF</name>
    <name evidence="16" type="ORF">OEV98_00755</name>
</gene>
<dbReference type="EMBL" id="JAOUSF010000001">
    <property type="protein sequence ID" value="MCU9612086.1"/>
    <property type="molecule type" value="Genomic_DNA"/>
</dbReference>
<comment type="caution">
    <text evidence="16">The sequence shown here is derived from an EMBL/GenBank/DDBJ whole genome shotgun (WGS) entry which is preliminary data.</text>
</comment>
<sequence length="405" mass="46451">MKVKKYVAPTMPEAMKKIRAELGRDAVILNSKIVYKGGFFGLFRKKNIEVIAAVDQTVQLHEKKPLDFRDYPMIDKEMREKETIIKETPTPEAAIEQKVEKKIENEKPNDEIRLLQEIQELKKMITSISKNEHAKPTMHAIPKPYTAIYERLIHQEISQEILDGLVEAILENYYGNKGNVSDEEAENFVYQHLYRLLSVYPLGGITLQKKFINVIGPTGVGKTTTLAKMAAHSAINLHKRIAFITTDTFRIGAVEQLKTYAKILNAPVEVCYNKTDFRRAVHLFSHYDLVFIDTAGRNFLNEQYVKELQNTIDYEDNMETYLVFSLTGKETDMDDIYSQFSSIPIDKFIFTKLDETSYFGSILNLSLKYNKGIAYITNGQDVPDDIVEASPKWIIEKIIGVEVNE</sequence>
<evidence type="ECO:0000256" key="12">
    <source>
        <dbReference type="ARBA" id="ARBA00025337"/>
    </source>
</evidence>
<name>A0AAE3LLM3_9BACI</name>
<dbReference type="Pfam" id="PF00448">
    <property type="entry name" value="SRP54"/>
    <property type="match status" value="1"/>
</dbReference>
<evidence type="ECO:0000256" key="1">
    <source>
        <dbReference type="ARBA" id="ARBA00004413"/>
    </source>
</evidence>
<dbReference type="InterPro" id="IPR003593">
    <property type="entry name" value="AAA+_ATPase"/>
</dbReference>
<evidence type="ECO:0000256" key="8">
    <source>
        <dbReference type="ARBA" id="ARBA00022927"/>
    </source>
</evidence>
<comment type="subcellular location">
    <subcellularLocation>
        <location evidence="1">Cell membrane</location>
        <topology evidence="1">Peripheral membrane protein</topology>
        <orientation evidence="1">Cytoplasmic side</orientation>
    </subcellularLocation>
</comment>
<protein>
    <recommendedName>
        <fullName evidence="3 13">Flagellar biosynthesis protein FlhF</fullName>
    </recommendedName>
</protein>
<evidence type="ECO:0000256" key="13">
    <source>
        <dbReference type="NCBIfam" id="TIGR03499"/>
    </source>
</evidence>
<evidence type="ECO:0000313" key="16">
    <source>
        <dbReference type="EMBL" id="MCU9612086.1"/>
    </source>
</evidence>
<evidence type="ECO:0000259" key="14">
    <source>
        <dbReference type="SMART" id="SM00382"/>
    </source>
</evidence>
<evidence type="ECO:0000256" key="2">
    <source>
        <dbReference type="ARBA" id="ARBA00008531"/>
    </source>
</evidence>
<keyword evidence="4" id="KW-0813">Transport</keyword>
<dbReference type="PANTHER" id="PTHR43134:SF3">
    <property type="entry name" value="FLAGELLAR BIOSYNTHESIS PROTEIN FLHF"/>
    <property type="match status" value="1"/>
</dbReference>
<evidence type="ECO:0000256" key="7">
    <source>
        <dbReference type="ARBA" id="ARBA00022795"/>
    </source>
</evidence>
<comment type="function">
    <text evidence="12">Necessary for flagellar biosynthesis. May be involved in translocation of the flagellum.</text>
</comment>
<feature type="domain" description="SRP54-type proteins GTP-binding" evidence="15">
    <location>
        <begin position="209"/>
        <end position="400"/>
    </location>
</feature>
<organism evidence="16 17">
    <name type="scientific">Perspicuibacillus lycopersici</name>
    <dbReference type="NCBI Taxonomy" id="1325689"/>
    <lineage>
        <taxon>Bacteria</taxon>
        <taxon>Bacillati</taxon>
        <taxon>Bacillota</taxon>
        <taxon>Bacilli</taxon>
        <taxon>Bacillales</taxon>
        <taxon>Bacillaceae</taxon>
        <taxon>Perspicuibacillus</taxon>
    </lineage>
</organism>
<dbReference type="GO" id="GO:0044781">
    <property type="term" value="P:bacterial-type flagellum organization"/>
    <property type="evidence" value="ECO:0007669"/>
    <property type="project" value="UniProtKB-UniRule"/>
</dbReference>
<evidence type="ECO:0000256" key="5">
    <source>
        <dbReference type="ARBA" id="ARBA00022475"/>
    </source>
</evidence>
<dbReference type="InterPro" id="IPR027417">
    <property type="entry name" value="P-loop_NTPase"/>
</dbReference>
<dbReference type="GO" id="GO:0003924">
    <property type="term" value="F:GTPase activity"/>
    <property type="evidence" value="ECO:0007669"/>
    <property type="project" value="UniProtKB-UniRule"/>
</dbReference>
<dbReference type="SMART" id="SM00962">
    <property type="entry name" value="SRP54"/>
    <property type="match status" value="1"/>
</dbReference>
<keyword evidence="16" id="KW-0969">Cilium</keyword>
<dbReference type="InterPro" id="IPR000897">
    <property type="entry name" value="SRP54_GTPase_dom"/>
</dbReference>
<evidence type="ECO:0000313" key="17">
    <source>
        <dbReference type="Proteomes" id="UP001209318"/>
    </source>
</evidence>
<keyword evidence="10" id="KW-0472">Membrane</keyword>
<keyword evidence="8" id="KW-0653">Protein transport</keyword>
<keyword evidence="6" id="KW-0547">Nucleotide-binding</keyword>
<evidence type="ECO:0000259" key="15">
    <source>
        <dbReference type="SMART" id="SM00962"/>
    </source>
</evidence>
<dbReference type="InterPro" id="IPR020006">
    <property type="entry name" value="FlhF"/>
</dbReference>
<keyword evidence="16" id="KW-0966">Cell projection</keyword>
<accession>A0AAE3LLM3</accession>
<reference evidence="16" key="1">
    <citation type="submission" date="2022-10" db="EMBL/GenBank/DDBJ databases">
        <title>Description of Fervidibacillus gen. nov. in the family Fervidibacillaceae fam. nov. with two species, Fervidibacillus albus sp. nov., and Fervidibacillus halotolerans sp. nov., isolated from tidal flat sediments.</title>
        <authorList>
            <person name="Kwon K.K."/>
            <person name="Yang S.-H."/>
        </authorList>
    </citation>
    <scope>NUCLEOTIDE SEQUENCE</scope>
    <source>
        <strain evidence="16">JCM 19140</strain>
    </source>
</reference>
<dbReference type="SMART" id="SM00382">
    <property type="entry name" value="AAA"/>
    <property type="match status" value="1"/>
</dbReference>
<dbReference type="NCBIfam" id="TIGR03499">
    <property type="entry name" value="FlhF"/>
    <property type="match status" value="1"/>
</dbReference>